<accession>A0A6N7Z272</accession>
<evidence type="ECO:0000259" key="1">
    <source>
        <dbReference type="PROSITE" id="PS51186"/>
    </source>
</evidence>
<dbReference type="PROSITE" id="PS51186">
    <property type="entry name" value="GNAT"/>
    <property type="match status" value="1"/>
</dbReference>
<evidence type="ECO:0000313" key="3">
    <source>
        <dbReference type="Proteomes" id="UP000440096"/>
    </source>
</evidence>
<dbReference type="Proteomes" id="UP000440096">
    <property type="component" value="Unassembled WGS sequence"/>
</dbReference>
<keyword evidence="3" id="KW-1185">Reference proteome</keyword>
<dbReference type="OrthoDB" id="3402863at2"/>
<dbReference type="PANTHER" id="PTHR43792:SF13">
    <property type="entry name" value="ACETYLTRANSFERASE"/>
    <property type="match status" value="1"/>
</dbReference>
<dbReference type="GO" id="GO:0016747">
    <property type="term" value="F:acyltransferase activity, transferring groups other than amino-acyl groups"/>
    <property type="evidence" value="ECO:0007669"/>
    <property type="project" value="InterPro"/>
</dbReference>
<name>A0A6N7Z272_9PSEU</name>
<comment type="caution">
    <text evidence="2">The sequence shown here is derived from an EMBL/GenBank/DDBJ whole genome shotgun (WGS) entry which is preliminary data.</text>
</comment>
<dbReference type="InterPro" id="IPR051531">
    <property type="entry name" value="N-acetyltransferase"/>
</dbReference>
<gene>
    <name evidence="2" type="ORF">GKO32_08105</name>
</gene>
<dbReference type="Pfam" id="PF13302">
    <property type="entry name" value="Acetyltransf_3"/>
    <property type="match status" value="1"/>
</dbReference>
<dbReference type="AlphaFoldDB" id="A0A6N7Z272"/>
<reference evidence="2 3" key="1">
    <citation type="submission" date="2019-11" db="EMBL/GenBank/DDBJ databases">
        <title>Draft genome of Amycolatopsis RM579.</title>
        <authorList>
            <person name="Duangmal K."/>
            <person name="Mingma R."/>
        </authorList>
    </citation>
    <scope>NUCLEOTIDE SEQUENCE [LARGE SCALE GENOMIC DNA]</scope>
    <source>
        <strain evidence="2 3">RM579</strain>
    </source>
</reference>
<dbReference type="SUPFAM" id="SSF55729">
    <property type="entry name" value="Acyl-CoA N-acyltransferases (Nat)"/>
    <property type="match status" value="1"/>
</dbReference>
<dbReference type="PANTHER" id="PTHR43792">
    <property type="entry name" value="GNAT FAMILY, PUTATIVE (AFU_ORTHOLOGUE AFUA_3G00765)-RELATED-RELATED"/>
    <property type="match status" value="1"/>
</dbReference>
<keyword evidence="2" id="KW-0808">Transferase</keyword>
<dbReference type="RefSeq" id="WP_154756167.1">
    <property type="nucleotide sequence ID" value="NZ_WMBA01000008.1"/>
</dbReference>
<dbReference type="Gene3D" id="3.40.630.30">
    <property type="match status" value="1"/>
</dbReference>
<feature type="domain" description="N-acetyltransferase" evidence="1">
    <location>
        <begin position="17"/>
        <end position="173"/>
    </location>
</feature>
<organism evidence="2 3">
    <name type="scientific">Amycolatopsis pithecellobii</name>
    <dbReference type="NCBI Taxonomy" id="664692"/>
    <lineage>
        <taxon>Bacteria</taxon>
        <taxon>Bacillati</taxon>
        <taxon>Actinomycetota</taxon>
        <taxon>Actinomycetes</taxon>
        <taxon>Pseudonocardiales</taxon>
        <taxon>Pseudonocardiaceae</taxon>
        <taxon>Amycolatopsis</taxon>
    </lineage>
</organism>
<evidence type="ECO:0000313" key="2">
    <source>
        <dbReference type="EMBL" id="MTD53940.1"/>
    </source>
</evidence>
<dbReference type="InterPro" id="IPR000182">
    <property type="entry name" value="GNAT_dom"/>
</dbReference>
<protein>
    <submittedName>
        <fullName evidence="2">GNAT family N-acetyltransferase</fullName>
    </submittedName>
</protein>
<sequence>MATIRSARLDLVELTGNLLRLILDRDLGALAAALGADVSPEWADLVPAQDNLRTLRAEPDAQPWLSRGILLREAGVMVGEVGFHDLPDELAVVEVGYEVLPRFRRRGIAAEAVRALTGWAFATGEASTVYATIARTNMASIGLVRSLGFAFQDDCQDPVDGQVVFYESALPLSG</sequence>
<dbReference type="InterPro" id="IPR016181">
    <property type="entry name" value="Acyl_CoA_acyltransferase"/>
</dbReference>
<proteinExistence type="predicted"/>
<dbReference type="EMBL" id="WMBA01000008">
    <property type="protein sequence ID" value="MTD53940.1"/>
    <property type="molecule type" value="Genomic_DNA"/>
</dbReference>
<dbReference type="CDD" id="cd04301">
    <property type="entry name" value="NAT_SF"/>
    <property type="match status" value="1"/>
</dbReference>